<evidence type="ECO:0000313" key="3">
    <source>
        <dbReference type="EMBL" id="KAF2884961.1"/>
    </source>
</evidence>
<name>A0A8K0CG06_IGNLU</name>
<gene>
    <name evidence="3" type="ORF">ILUMI_21238</name>
</gene>
<dbReference type="Pfam" id="PF00379">
    <property type="entry name" value="Chitin_bind_4"/>
    <property type="match status" value="1"/>
</dbReference>
<keyword evidence="1" id="KW-0193">Cuticle</keyword>
<organism evidence="3 4">
    <name type="scientific">Ignelater luminosus</name>
    <name type="common">Cucubano</name>
    <name type="synonym">Pyrophorus luminosus</name>
    <dbReference type="NCBI Taxonomy" id="2038154"/>
    <lineage>
        <taxon>Eukaryota</taxon>
        <taxon>Metazoa</taxon>
        <taxon>Ecdysozoa</taxon>
        <taxon>Arthropoda</taxon>
        <taxon>Hexapoda</taxon>
        <taxon>Insecta</taxon>
        <taxon>Pterygota</taxon>
        <taxon>Neoptera</taxon>
        <taxon>Endopterygota</taxon>
        <taxon>Coleoptera</taxon>
        <taxon>Polyphaga</taxon>
        <taxon>Elateriformia</taxon>
        <taxon>Elateroidea</taxon>
        <taxon>Elateridae</taxon>
        <taxon>Agrypninae</taxon>
        <taxon>Pyrophorini</taxon>
        <taxon>Ignelater</taxon>
    </lineage>
</organism>
<feature type="transmembrane region" description="Helical" evidence="2">
    <location>
        <begin position="22"/>
        <end position="41"/>
    </location>
</feature>
<keyword evidence="2" id="KW-0812">Transmembrane</keyword>
<comment type="caution">
    <text evidence="3">The sequence shown here is derived from an EMBL/GenBank/DDBJ whole genome shotgun (WGS) entry which is preliminary data.</text>
</comment>
<evidence type="ECO:0000256" key="1">
    <source>
        <dbReference type="PROSITE-ProRule" id="PRU00497"/>
    </source>
</evidence>
<dbReference type="AlphaFoldDB" id="A0A8K0CG06"/>
<dbReference type="EMBL" id="VTPC01090045">
    <property type="protein sequence ID" value="KAF2884961.1"/>
    <property type="molecule type" value="Genomic_DNA"/>
</dbReference>
<keyword evidence="2" id="KW-0472">Membrane</keyword>
<evidence type="ECO:0000256" key="2">
    <source>
        <dbReference type="SAM" id="Phobius"/>
    </source>
</evidence>
<protein>
    <submittedName>
        <fullName evidence="3">Uncharacterized protein</fullName>
    </submittedName>
</protein>
<proteinExistence type="predicted"/>
<evidence type="ECO:0000313" key="4">
    <source>
        <dbReference type="Proteomes" id="UP000801492"/>
    </source>
</evidence>
<reference evidence="3" key="1">
    <citation type="submission" date="2019-08" db="EMBL/GenBank/DDBJ databases">
        <title>The genome of the North American firefly Photinus pyralis.</title>
        <authorList>
            <consortium name="Photinus pyralis genome working group"/>
            <person name="Fallon T.R."/>
            <person name="Sander Lower S.E."/>
            <person name="Weng J.-K."/>
        </authorList>
    </citation>
    <scope>NUCLEOTIDE SEQUENCE</scope>
    <source>
        <strain evidence="3">TRF0915ILg1</strain>
        <tissue evidence="3">Whole body</tissue>
    </source>
</reference>
<dbReference type="OrthoDB" id="6436213at2759"/>
<accession>A0A8K0CG06</accession>
<keyword evidence="4" id="KW-1185">Reference proteome</keyword>
<sequence length="177" mass="19584">MCPRQFNFSCNSTSKQTSAKSLTTKMLSVILITILIIAININSLSCKPFHIINNDLEYKFTRDKAGNYEYQFQNRVARPEDDIQAEEKGTLKKTSEGKEVLTVNGSFSYNPSCDYTVIVRYTADENGYKPHVTQSTSRQLVKKDGKIVGFMSVCSLKAYPPVGSACIASLQGGCVGK</sequence>
<dbReference type="InterPro" id="IPR000618">
    <property type="entry name" value="Insect_cuticle"/>
</dbReference>
<dbReference type="Proteomes" id="UP000801492">
    <property type="component" value="Unassembled WGS sequence"/>
</dbReference>
<keyword evidence="2" id="KW-1133">Transmembrane helix</keyword>
<dbReference type="PROSITE" id="PS51155">
    <property type="entry name" value="CHIT_BIND_RR_2"/>
    <property type="match status" value="1"/>
</dbReference>
<dbReference type="GO" id="GO:0042302">
    <property type="term" value="F:structural constituent of cuticle"/>
    <property type="evidence" value="ECO:0007669"/>
    <property type="project" value="UniProtKB-UniRule"/>
</dbReference>